<evidence type="ECO:0000256" key="1">
    <source>
        <dbReference type="ARBA" id="ARBA00004141"/>
    </source>
</evidence>
<keyword evidence="4 7" id="KW-1133">Transmembrane helix</keyword>
<feature type="transmembrane region" description="Helical" evidence="7">
    <location>
        <begin position="284"/>
        <end position="301"/>
    </location>
</feature>
<feature type="region of interest" description="Disordered" evidence="6">
    <location>
        <begin position="414"/>
        <end position="463"/>
    </location>
</feature>
<feature type="compositionally biased region" description="Polar residues" evidence="6">
    <location>
        <begin position="556"/>
        <end position="578"/>
    </location>
</feature>
<dbReference type="GO" id="GO:0005789">
    <property type="term" value="C:endoplasmic reticulum membrane"/>
    <property type="evidence" value="ECO:0007669"/>
    <property type="project" value="TreeGrafter"/>
</dbReference>
<sequence length="675" mass="76866">METKESFKLAEEQLKTMSVFSYFTTELTRGYLLEREEEKYAQKRQRVYTFMKTPRELEKLSIYGFFLCLDAFLFIFTFLPLRICLAVLKVFTLPCGLMRSRHYLEPSQICDILKGVLLVVCSFLLSYVDTSMMYHLVRGQATIKLYVFFNMLDMADRLLSSFGHDILDALFWTATEPRGRKRDHLGTLTHLLIAVIYVFFHALLILFQATVLNVAFNSHNKALLVIMMSNNLAEIKSNLFKRVDKNNLYQISCSDVKERFHYVVLLFVVCIRNMNEVAWDMEHLWVLLPDAIIVLISEILVDWGKHAFILKFNEILADVYWEFRVRLAMDMATSRQSQAFSDPADLVSRRMGLTPLPLACLLYRILSRSVRLNTVMDYAIVLMICLCLMSFKVLNSIILLGHSYKVIQKYHQQNTEEKESTNPETAANKTTNENPTEMAETINHNKESNFSDERRASSDTSVPKNFSQIFSANSYTELTMVQDHTPIEPKEGFVIKMPRATTPDDSQSSFSASSSMSLNSRLSFDHSKESCDQNESCDQTLSNYVDRKLEIHNSTHGDNLNNVTQNSASASGANTFSDNRTEINSDSDNNINKINSDSEQCSEIKVESKPLNNPSMEGATLFQRSKGHFLMSFSMGRKIGSSTSLPESIGTSDGTTVEGRSAADDQDPEVSKKHN</sequence>
<feature type="transmembrane region" description="Helical" evidence="7">
    <location>
        <begin position="60"/>
        <end position="92"/>
    </location>
</feature>
<feature type="compositionally biased region" description="Low complexity" evidence="6">
    <location>
        <begin position="584"/>
        <end position="598"/>
    </location>
</feature>
<keyword evidence="3 7" id="KW-0812">Transmembrane</keyword>
<dbReference type="InterPro" id="IPR008010">
    <property type="entry name" value="Tatp1"/>
</dbReference>
<organism evidence="8 9">
    <name type="scientific">Dreissena polymorpha</name>
    <name type="common">Zebra mussel</name>
    <name type="synonym">Mytilus polymorpha</name>
    <dbReference type="NCBI Taxonomy" id="45954"/>
    <lineage>
        <taxon>Eukaryota</taxon>
        <taxon>Metazoa</taxon>
        <taxon>Spiralia</taxon>
        <taxon>Lophotrochozoa</taxon>
        <taxon>Mollusca</taxon>
        <taxon>Bivalvia</taxon>
        <taxon>Autobranchia</taxon>
        <taxon>Heteroconchia</taxon>
        <taxon>Euheterodonta</taxon>
        <taxon>Imparidentia</taxon>
        <taxon>Neoheterodontei</taxon>
        <taxon>Myida</taxon>
        <taxon>Dreissenoidea</taxon>
        <taxon>Dreissenidae</taxon>
        <taxon>Dreissena</taxon>
    </lineage>
</organism>
<dbReference type="Pfam" id="PF05346">
    <property type="entry name" value="DUF747"/>
    <property type="match status" value="1"/>
</dbReference>
<feature type="compositionally biased region" description="Basic and acidic residues" evidence="6">
    <location>
        <begin position="443"/>
        <end position="457"/>
    </location>
</feature>
<dbReference type="PANTHER" id="PTHR13317:SF4">
    <property type="entry name" value="TRANSMEMBRANE ANTERIOR POSTERIOR TRANSFORMATION PROTEIN 1 HOMOLOG"/>
    <property type="match status" value="1"/>
</dbReference>
<feature type="region of interest" description="Disordered" evidence="6">
    <location>
        <begin position="556"/>
        <end position="603"/>
    </location>
</feature>
<dbReference type="GO" id="GO:0045724">
    <property type="term" value="P:positive regulation of cilium assembly"/>
    <property type="evidence" value="ECO:0007669"/>
    <property type="project" value="TreeGrafter"/>
</dbReference>
<proteinExistence type="inferred from homology"/>
<gene>
    <name evidence="8" type="ORF">DPMN_164871</name>
</gene>
<dbReference type="EMBL" id="JAIWYP010000008">
    <property type="protein sequence ID" value="KAH3786762.1"/>
    <property type="molecule type" value="Genomic_DNA"/>
</dbReference>
<feature type="compositionally biased region" description="Polar residues" evidence="6">
    <location>
        <begin position="422"/>
        <end position="435"/>
    </location>
</feature>
<dbReference type="GO" id="GO:0036064">
    <property type="term" value="C:ciliary basal body"/>
    <property type="evidence" value="ECO:0007669"/>
    <property type="project" value="TreeGrafter"/>
</dbReference>
<evidence type="ECO:0000256" key="3">
    <source>
        <dbReference type="ARBA" id="ARBA00022692"/>
    </source>
</evidence>
<evidence type="ECO:0000256" key="7">
    <source>
        <dbReference type="SAM" id="Phobius"/>
    </source>
</evidence>
<name>A0A9D4EV06_DREPO</name>
<comment type="caution">
    <text evidence="8">The sequence shown here is derived from an EMBL/GenBank/DDBJ whole genome shotgun (WGS) entry which is preliminary data.</text>
</comment>
<evidence type="ECO:0000256" key="4">
    <source>
        <dbReference type="ARBA" id="ARBA00022989"/>
    </source>
</evidence>
<feature type="transmembrane region" description="Helical" evidence="7">
    <location>
        <begin position="112"/>
        <end position="128"/>
    </location>
</feature>
<reference evidence="8" key="2">
    <citation type="submission" date="2020-11" db="EMBL/GenBank/DDBJ databases">
        <authorList>
            <person name="McCartney M.A."/>
            <person name="Auch B."/>
            <person name="Kono T."/>
            <person name="Mallez S."/>
            <person name="Becker A."/>
            <person name="Gohl D.M."/>
            <person name="Silverstein K.A.T."/>
            <person name="Koren S."/>
            <person name="Bechman K.B."/>
            <person name="Herman A."/>
            <person name="Abrahante J.E."/>
            <person name="Garbe J."/>
        </authorList>
    </citation>
    <scope>NUCLEOTIDE SEQUENCE</scope>
    <source>
        <strain evidence="8">Duluth1</strain>
        <tissue evidence="8">Whole animal</tissue>
    </source>
</reference>
<evidence type="ECO:0000256" key="2">
    <source>
        <dbReference type="ARBA" id="ARBA00008803"/>
    </source>
</evidence>
<dbReference type="PANTHER" id="PTHR13317">
    <property type="entry name" value="TRANSMEMBRANE ANTERIOR POSTERIOR TRANSFORMATION PROTEIN 1 HOMOLOG"/>
    <property type="match status" value="1"/>
</dbReference>
<evidence type="ECO:0000313" key="8">
    <source>
        <dbReference type="EMBL" id="KAH3786762.1"/>
    </source>
</evidence>
<keyword evidence="5 7" id="KW-0472">Membrane</keyword>
<comment type="subcellular location">
    <subcellularLocation>
        <location evidence="1">Membrane</location>
        <topology evidence="1">Multi-pass membrane protein</topology>
    </subcellularLocation>
</comment>
<feature type="transmembrane region" description="Helical" evidence="7">
    <location>
        <begin position="378"/>
        <end position="400"/>
    </location>
</feature>
<reference evidence="8" key="1">
    <citation type="journal article" date="2019" name="bioRxiv">
        <title>The Genome of the Zebra Mussel, Dreissena polymorpha: A Resource for Invasive Species Research.</title>
        <authorList>
            <person name="McCartney M.A."/>
            <person name="Auch B."/>
            <person name="Kono T."/>
            <person name="Mallez S."/>
            <person name="Zhang Y."/>
            <person name="Obille A."/>
            <person name="Becker A."/>
            <person name="Abrahante J.E."/>
            <person name="Garbe J."/>
            <person name="Badalamenti J.P."/>
            <person name="Herman A."/>
            <person name="Mangelson H."/>
            <person name="Liachko I."/>
            <person name="Sullivan S."/>
            <person name="Sone E.D."/>
            <person name="Koren S."/>
            <person name="Silverstein K.A.T."/>
            <person name="Beckman K.B."/>
            <person name="Gohl D.M."/>
        </authorList>
    </citation>
    <scope>NUCLEOTIDE SEQUENCE</scope>
    <source>
        <strain evidence="8">Duluth1</strain>
        <tissue evidence="8">Whole animal</tissue>
    </source>
</reference>
<feature type="region of interest" description="Disordered" evidence="6">
    <location>
        <begin position="638"/>
        <end position="675"/>
    </location>
</feature>
<feature type="transmembrane region" description="Helical" evidence="7">
    <location>
        <begin position="188"/>
        <end position="216"/>
    </location>
</feature>
<protein>
    <submittedName>
        <fullName evidence="8">Uncharacterized protein</fullName>
    </submittedName>
</protein>
<accession>A0A9D4EV06</accession>
<dbReference type="OrthoDB" id="29023at2759"/>
<comment type="similarity">
    <text evidence="2">Belongs to the TAPT1 family.</text>
</comment>
<evidence type="ECO:0000313" key="9">
    <source>
        <dbReference type="Proteomes" id="UP000828390"/>
    </source>
</evidence>
<keyword evidence="9" id="KW-1185">Reference proteome</keyword>
<evidence type="ECO:0000256" key="6">
    <source>
        <dbReference type="SAM" id="MobiDB-lite"/>
    </source>
</evidence>
<feature type="compositionally biased region" description="Polar residues" evidence="6">
    <location>
        <begin position="640"/>
        <end position="655"/>
    </location>
</feature>
<dbReference type="Proteomes" id="UP000828390">
    <property type="component" value="Unassembled WGS sequence"/>
</dbReference>
<evidence type="ECO:0000256" key="5">
    <source>
        <dbReference type="ARBA" id="ARBA00023136"/>
    </source>
</evidence>
<dbReference type="AlphaFoldDB" id="A0A9D4EV06"/>